<keyword evidence="6 9" id="KW-0804">Transcription</keyword>
<keyword evidence="5 9" id="KW-0240">DNA-directed RNA polymerase</keyword>
<evidence type="ECO:0000313" key="12">
    <source>
        <dbReference type="Proteomes" id="UP001049176"/>
    </source>
</evidence>
<evidence type="ECO:0000313" key="11">
    <source>
        <dbReference type="EMBL" id="KAG7086765.1"/>
    </source>
</evidence>
<comment type="caution">
    <text evidence="11">The sequence shown here is derived from an EMBL/GenBank/DDBJ whole genome shotgun (WGS) entry which is preliminary data.</text>
</comment>
<dbReference type="Pfam" id="PF05645">
    <property type="entry name" value="RNA_pol_Rpc82"/>
    <property type="match status" value="1"/>
</dbReference>
<evidence type="ECO:0000259" key="10">
    <source>
        <dbReference type="PROSITE" id="PS51344"/>
    </source>
</evidence>
<proteinExistence type="inferred from homology"/>
<evidence type="ECO:0000256" key="2">
    <source>
        <dbReference type="ARBA" id="ARBA00006835"/>
    </source>
</evidence>
<dbReference type="EMBL" id="CM032190">
    <property type="protein sequence ID" value="KAG7086765.1"/>
    <property type="molecule type" value="Genomic_DNA"/>
</dbReference>
<dbReference type="GeneID" id="66071773"/>
<comment type="subunit">
    <text evidence="3 9">Component of the RNA polymerase III (Pol III) complex consisting of 17 subunits.</text>
</comment>
<dbReference type="Pfam" id="PF22536">
    <property type="entry name" value="WHD_POLR3C"/>
    <property type="match status" value="1"/>
</dbReference>
<dbReference type="GO" id="GO:0003697">
    <property type="term" value="F:single-stranded DNA binding"/>
    <property type="evidence" value="ECO:0007669"/>
    <property type="project" value="UniProtKB-UniRule"/>
</dbReference>
<name>A0A9P7UM74_9AGAR</name>
<evidence type="ECO:0000256" key="4">
    <source>
        <dbReference type="ARBA" id="ARBA00016689"/>
    </source>
</evidence>
<evidence type="ECO:0000256" key="7">
    <source>
        <dbReference type="ARBA" id="ARBA00023242"/>
    </source>
</evidence>
<dbReference type="KEGG" id="more:E1B28_002697"/>
<dbReference type="GO" id="GO:0006351">
    <property type="term" value="P:DNA-templated transcription"/>
    <property type="evidence" value="ECO:0007669"/>
    <property type="project" value="InterPro"/>
</dbReference>
<dbReference type="OrthoDB" id="272392at2759"/>
<dbReference type="PROSITE" id="PS51344">
    <property type="entry name" value="HTH_TFE_IIE"/>
    <property type="match status" value="1"/>
</dbReference>
<dbReference type="PANTHER" id="PTHR12949">
    <property type="entry name" value="RNA POLYMERASE III DNA DIRECTED -RELATED"/>
    <property type="match status" value="1"/>
</dbReference>
<dbReference type="Gene3D" id="1.10.10.10">
    <property type="entry name" value="Winged helix-like DNA-binding domain superfamily/Winged helix DNA-binding domain"/>
    <property type="match status" value="3"/>
</dbReference>
<evidence type="ECO:0000256" key="6">
    <source>
        <dbReference type="ARBA" id="ARBA00023163"/>
    </source>
</evidence>
<dbReference type="InterPro" id="IPR055207">
    <property type="entry name" value="POLR3C_WHD"/>
</dbReference>
<dbReference type="InterPro" id="IPR036388">
    <property type="entry name" value="WH-like_DNA-bd_sf"/>
</dbReference>
<comment type="similarity">
    <text evidence="2 9">Belongs to the RNA polymerase beta chain family.</text>
</comment>
<evidence type="ECO:0000256" key="9">
    <source>
        <dbReference type="RuleBase" id="RU367076"/>
    </source>
</evidence>
<reference evidence="11" key="1">
    <citation type="journal article" date="2021" name="Genome Biol. Evol.">
        <title>The assembled and annotated genome of the fairy-ring fungus Marasmius oreades.</title>
        <authorList>
            <person name="Hiltunen M."/>
            <person name="Ament-Velasquez S.L."/>
            <person name="Johannesson H."/>
        </authorList>
    </citation>
    <scope>NUCLEOTIDE SEQUENCE</scope>
    <source>
        <strain evidence="11">03SP1</strain>
    </source>
</reference>
<dbReference type="InterPro" id="IPR017919">
    <property type="entry name" value="TFIIE/TFIIEa_HTH"/>
</dbReference>
<dbReference type="InterPro" id="IPR039748">
    <property type="entry name" value="RPC3"/>
</dbReference>
<dbReference type="PANTHER" id="PTHR12949:SF0">
    <property type="entry name" value="DNA-DIRECTED RNA POLYMERASE III SUBUNIT RPC3"/>
    <property type="match status" value="1"/>
</dbReference>
<protein>
    <recommendedName>
        <fullName evidence="4 9">DNA-directed RNA polymerase III subunit RPC3</fullName>
        <shortName evidence="9">RNA polymerase III subunit C3</shortName>
    </recommendedName>
</protein>
<dbReference type="RefSeq" id="XP_043003236.1">
    <property type="nucleotide sequence ID" value="XM_043159633.1"/>
</dbReference>
<sequence length="567" mass="63523">MADASTRRLCGQIISTHFGPLTAKVAETLLTRGRLTFPTVVRFSQLKPRTVRTSILTLIQHNCLWHATDDTDEVLEFNTEECLNRLSFGFYAYQAQLLFGDAASEIIQLVLDHGKLRPPDIMSNLVHDSRKGNAVFAQALHTLVSKRYLKPSTTLSHISPRDKRIKYEADERAKLTGLPTPKQLREVKVVAYSRLKREEEEAEKVGLKRKAPDTIPKPKKRKSTSAINKTVDETVVDESVYFRVNYDRFNIHLRNSLIERAARERFNDGAALTIRAALELTLPNQMSLADVRSDPISISNIIQHLNSPENEATLISGLVHSSKRPSPAACIKEYIGMLASADNPTPEGKASAFLTFTLGGGGSSVGGSTSHNHKIQVDFETLTRRLRLRLLEDITLEKHGPPGLRILRLLLSLPGSQPKLDEKQIAKNVMMVAKDVRSFLTALSADGIVSIAEVPKTADRNPTRMFYLWYVDVERALTGVLHGLYKTLYNISARRQAEREDPMVVAVLEKRERSDVKEDEGLLSAMEKDTIRLWEDTEERLGVLEGRIQECVFIVRELGKVGGISDE</sequence>
<gene>
    <name evidence="11" type="ORF">E1B28_002697</name>
</gene>
<dbReference type="SUPFAM" id="SSF46785">
    <property type="entry name" value="Winged helix' DNA-binding domain"/>
    <property type="match status" value="1"/>
</dbReference>
<dbReference type="GO" id="GO:0005666">
    <property type="term" value="C:RNA polymerase III complex"/>
    <property type="evidence" value="ECO:0007669"/>
    <property type="project" value="UniProtKB-UniRule"/>
</dbReference>
<accession>A0A9P7UM74</accession>
<dbReference type="Pfam" id="PF08221">
    <property type="entry name" value="HTH_9"/>
    <property type="match status" value="1"/>
</dbReference>
<dbReference type="InterPro" id="IPR013197">
    <property type="entry name" value="RNA_pol_III_RPC82-rel_HTH"/>
</dbReference>
<organism evidence="11 12">
    <name type="scientific">Marasmius oreades</name>
    <name type="common">fairy-ring Marasmius</name>
    <dbReference type="NCBI Taxonomy" id="181124"/>
    <lineage>
        <taxon>Eukaryota</taxon>
        <taxon>Fungi</taxon>
        <taxon>Dikarya</taxon>
        <taxon>Basidiomycota</taxon>
        <taxon>Agaricomycotina</taxon>
        <taxon>Agaricomycetes</taxon>
        <taxon>Agaricomycetidae</taxon>
        <taxon>Agaricales</taxon>
        <taxon>Marasmiineae</taxon>
        <taxon>Marasmiaceae</taxon>
        <taxon>Marasmius</taxon>
    </lineage>
</organism>
<keyword evidence="12" id="KW-1185">Reference proteome</keyword>
<dbReference type="Proteomes" id="UP001049176">
    <property type="component" value="Chromosome 10"/>
</dbReference>
<evidence type="ECO:0000256" key="1">
    <source>
        <dbReference type="ARBA" id="ARBA00004123"/>
    </source>
</evidence>
<evidence type="ECO:0000256" key="8">
    <source>
        <dbReference type="ARBA" id="ARBA00025127"/>
    </source>
</evidence>
<evidence type="ECO:0000256" key="3">
    <source>
        <dbReference type="ARBA" id="ARBA00011206"/>
    </source>
</evidence>
<comment type="subcellular location">
    <subcellularLocation>
        <location evidence="1 9">Nucleus</location>
    </subcellularLocation>
</comment>
<dbReference type="AlphaFoldDB" id="A0A9P7UM74"/>
<feature type="domain" description="HTH TFE/IIEalpha-type" evidence="10">
    <location>
        <begin position="387"/>
        <end position="477"/>
    </location>
</feature>
<keyword evidence="7 9" id="KW-0539">Nucleus</keyword>
<dbReference type="InterPro" id="IPR008806">
    <property type="entry name" value="RNA_pol_III_Rpc82_C"/>
</dbReference>
<dbReference type="InterPro" id="IPR036390">
    <property type="entry name" value="WH_DNA-bd_sf"/>
</dbReference>
<comment type="function">
    <text evidence="8 9">DNA-dependent RNA polymerase catalyzes the transcription of DNA into RNA using the four ribonucleoside triphosphates as substrates. Specific core component of RNA polymerase III which synthesizes small RNAs, such as 5S rRNA and tRNAs.</text>
</comment>
<evidence type="ECO:0000256" key="5">
    <source>
        <dbReference type="ARBA" id="ARBA00022478"/>
    </source>
</evidence>